<proteinExistence type="predicted"/>
<comment type="caution">
    <text evidence="1">The sequence shown here is derived from an EMBL/GenBank/DDBJ whole genome shotgun (WGS) entry which is preliminary data.</text>
</comment>
<protein>
    <recommendedName>
        <fullName evidence="3">Rna-directed dna polymerase from mobile element jockey-like</fullName>
    </recommendedName>
</protein>
<gene>
    <name evidence="1" type="ORF">WISP_138168</name>
</gene>
<evidence type="ECO:0008006" key="3">
    <source>
        <dbReference type="Google" id="ProtNLM"/>
    </source>
</evidence>
<dbReference type="PANTHER" id="PTHR33332">
    <property type="entry name" value="REVERSE TRANSCRIPTASE DOMAIN-CONTAINING PROTEIN"/>
    <property type="match status" value="1"/>
</dbReference>
<dbReference type="Proteomes" id="UP001145742">
    <property type="component" value="Unassembled WGS sequence"/>
</dbReference>
<evidence type="ECO:0000313" key="1">
    <source>
        <dbReference type="EMBL" id="KAJ7405713.1"/>
    </source>
</evidence>
<name>A0ABQ9CMW1_9PASS</name>
<organism evidence="1 2">
    <name type="scientific">Willisornis vidua</name>
    <name type="common">Xingu scale-backed antbird</name>
    <dbReference type="NCBI Taxonomy" id="1566151"/>
    <lineage>
        <taxon>Eukaryota</taxon>
        <taxon>Metazoa</taxon>
        <taxon>Chordata</taxon>
        <taxon>Craniata</taxon>
        <taxon>Vertebrata</taxon>
        <taxon>Euteleostomi</taxon>
        <taxon>Archelosauria</taxon>
        <taxon>Archosauria</taxon>
        <taxon>Dinosauria</taxon>
        <taxon>Saurischia</taxon>
        <taxon>Theropoda</taxon>
        <taxon>Coelurosauria</taxon>
        <taxon>Aves</taxon>
        <taxon>Neognathae</taxon>
        <taxon>Neoaves</taxon>
        <taxon>Telluraves</taxon>
        <taxon>Australaves</taxon>
        <taxon>Passeriformes</taxon>
        <taxon>Thamnophilidae</taxon>
        <taxon>Willisornis</taxon>
    </lineage>
</organism>
<accession>A0ABQ9CMW1</accession>
<reference evidence="1" key="1">
    <citation type="submission" date="2019-10" db="EMBL/GenBank/DDBJ databases">
        <authorList>
            <person name="Soares A.E.R."/>
            <person name="Aleixo A."/>
            <person name="Schneider P."/>
            <person name="Miyaki C.Y."/>
            <person name="Schneider M.P."/>
            <person name="Mello C."/>
            <person name="Vasconcelos A.T.R."/>
        </authorList>
    </citation>
    <scope>NUCLEOTIDE SEQUENCE</scope>
    <source>
        <tissue evidence="1">Muscle</tissue>
    </source>
</reference>
<evidence type="ECO:0000313" key="2">
    <source>
        <dbReference type="Proteomes" id="UP001145742"/>
    </source>
</evidence>
<sequence length="155" mass="17445">MPVSLTSVSSKVMEIIMGGIEKHLKDNTVIGHRQHGFTRGKSCLSNLIFFYDKDPSGQSVQHSWIKHIMEWRGFTGSLLGPVLLNISDLDTGLDRIPSKFTDGTNLGGAVDSLKDKETLQRDLHKLEEWEIPNHMKFKKGKCRILHIGWDNAGCM</sequence>
<dbReference type="EMBL" id="WHWB01034693">
    <property type="protein sequence ID" value="KAJ7405713.1"/>
    <property type="molecule type" value="Genomic_DNA"/>
</dbReference>
<keyword evidence="2" id="KW-1185">Reference proteome</keyword>